<name>A0ACB9LE64_BAUVA</name>
<gene>
    <name evidence="1" type="ORF">L6164_030753</name>
</gene>
<dbReference type="EMBL" id="CM039437">
    <property type="protein sequence ID" value="KAI4307581.1"/>
    <property type="molecule type" value="Genomic_DNA"/>
</dbReference>
<dbReference type="Proteomes" id="UP000828941">
    <property type="component" value="Chromosome 12"/>
</dbReference>
<accession>A0ACB9LE64</accession>
<sequence length="68" mass="7748">MAFSPIFGKSTSSLRPIVGQLLKTQRIYHSVIFAAMNHDQATLSRKTDDHNWVEEIPSGFPFEIRDIT</sequence>
<evidence type="ECO:0000313" key="2">
    <source>
        <dbReference type="Proteomes" id="UP000828941"/>
    </source>
</evidence>
<reference evidence="1 2" key="1">
    <citation type="journal article" date="2022" name="DNA Res.">
        <title>Chromosomal-level genome assembly of the orchid tree Bauhinia variegata (Leguminosae; Cercidoideae) supports the allotetraploid origin hypothesis of Bauhinia.</title>
        <authorList>
            <person name="Zhong Y."/>
            <person name="Chen Y."/>
            <person name="Zheng D."/>
            <person name="Pang J."/>
            <person name="Liu Y."/>
            <person name="Luo S."/>
            <person name="Meng S."/>
            <person name="Qian L."/>
            <person name="Wei D."/>
            <person name="Dai S."/>
            <person name="Zhou R."/>
        </authorList>
    </citation>
    <scope>NUCLEOTIDE SEQUENCE [LARGE SCALE GENOMIC DNA]</scope>
    <source>
        <strain evidence="1">BV-YZ2020</strain>
    </source>
</reference>
<evidence type="ECO:0000313" key="1">
    <source>
        <dbReference type="EMBL" id="KAI4307581.1"/>
    </source>
</evidence>
<keyword evidence="2" id="KW-1185">Reference proteome</keyword>
<protein>
    <submittedName>
        <fullName evidence="1">Uncharacterized protein</fullName>
    </submittedName>
</protein>
<comment type="caution">
    <text evidence="1">The sequence shown here is derived from an EMBL/GenBank/DDBJ whole genome shotgun (WGS) entry which is preliminary data.</text>
</comment>
<organism evidence="1 2">
    <name type="scientific">Bauhinia variegata</name>
    <name type="common">Purple orchid tree</name>
    <name type="synonym">Phanera variegata</name>
    <dbReference type="NCBI Taxonomy" id="167791"/>
    <lineage>
        <taxon>Eukaryota</taxon>
        <taxon>Viridiplantae</taxon>
        <taxon>Streptophyta</taxon>
        <taxon>Embryophyta</taxon>
        <taxon>Tracheophyta</taxon>
        <taxon>Spermatophyta</taxon>
        <taxon>Magnoliopsida</taxon>
        <taxon>eudicotyledons</taxon>
        <taxon>Gunneridae</taxon>
        <taxon>Pentapetalae</taxon>
        <taxon>rosids</taxon>
        <taxon>fabids</taxon>
        <taxon>Fabales</taxon>
        <taxon>Fabaceae</taxon>
        <taxon>Cercidoideae</taxon>
        <taxon>Cercideae</taxon>
        <taxon>Bauhiniinae</taxon>
        <taxon>Bauhinia</taxon>
    </lineage>
</organism>
<proteinExistence type="predicted"/>